<dbReference type="AlphaFoldDB" id="A0A8S9KFD4"/>
<reference evidence="2" key="1">
    <citation type="submission" date="2019-12" db="EMBL/GenBank/DDBJ databases">
        <title>Genome sequencing and annotation of Brassica cretica.</title>
        <authorList>
            <person name="Studholme D.J."/>
            <person name="Sarris P.F."/>
        </authorList>
    </citation>
    <scope>NUCLEOTIDE SEQUENCE</scope>
    <source>
        <strain evidence="2">PFS-102/07</strain>
        <tissue evidence="2">Leaf</tissue>
    </source>
</reference>
<evidence type="ECO:0000256" key="1">
    <source>
        <dbReference type="SAM" id="MobiDB-lite"/>
    </source>
</evidence>
<organism evidence="2">
    <name type="scientific">Brassica cretica</name>
    <name type="common">Mustard</name>
    <dbReference type="NCBI Taxonomy" id="69181"/>
    <lineage>
        <taxon>Eukaryota</taxon>
        <taxon>Viridiplantae</taxon>
        <taxon>Streptophyta</taxon>
        <taxon>Embryophyta</taxon>
        <taxon>Tracheophyta</taxon>
        <taxon>Spermatophyta</taxon>
        <taxon>Magnoliopsida</taxon>
        <taxon>eudicotyledons</taxon>
        <taxon>Gunneridae</taxon>
        <taxon>Pentapetalae</taxon>
        <taxon>rosids</taxon>
        <taxon>malvids</taxon>
        <taxon>Brassicales</taxon>
        <taxon>Brassicaceae</taxon>
        <taxon>Brassiceae</taxon>
        <taxon>Brassica</taxon>
    </lineage>
</organism>
<feature type="compositionally biased region" description="Basic and acidic residues" evidence="1">
    <location>
        <begin position="64"/>
        <end position="77"/>
    </location>
</feature>
<protein>
    <submittedName>
        <fullName evidence="2">Uncharacterized protein</fullName>
    </submittedName>
</protein>
<feature type="region of interest" description="Disordered" evidence="1">
    <location>
        <begin position="64"/>
        <end position="84"/>
    </location>
</feature>
<evidence type="ECO:0000313" key="2">
    <source>
        <dbReference type="EMBL" id="KAF2592949.1"/>
    </source>
</evidence>
<proteinExistence type="predicted"/>
<dbReference type="EMBL" id="QGKY02000164">
    <property type="protein sequence ID" value="KAF2592949.1"/>
    <property type="molecule type" value="Genomic_DNA"/>
</dbReference>
<sequence length="84" mass="9588">MIRATAKTALRWLRETLGDSARSHSVWGQRPHIQASFSENCFGFSAIMSQSSVNASIETRRERNKKLAEKSRSDLPLRRSRNLV</sequence>
<comment type="caution">
    <text evidence="2">The sequence shown here is derived from an EMBL/GenBank/DDBJ whole genome shotgun (WGS) entry which is preliminary data.</text>
</comment>
<gene>
    <name evidence="2" type="ORF">F2Q70_00042595</name>
</gene>
<name>A0A8S9KFD4_BRACR</name>
<accession>A0A8S9KFD4</accession>